<feature type="transmembrane region" description="Helical" evidence="1">
    <location>
        <begin position="46"/>
        <end position="67"/>
    </location>
</feature>
<evidence type="ECO:0000313" key="2">
    <source>
        <dbReference type="EMBL" id="QVL31012.1"/>
    </source>
</evidence>
<keyword evidence="1" id="KW-0812">Transmembrane</keyword>
<dbReference type="Proteomes" id="UP000676194">
    <property type="component" value="Chromosome"/>
</dbReference>
<accession>A0A8E6EUA5</accession>
<name>A0A8E6EUA5_9BACT</name>
<reference evidence="2" key="1">
    <citation type="submission" date="2021-05" db="EMBL/GenBank/DDBJ databases">
        <title>Complete genome sequence of the cellulolytic planctomycete Telmatocola sphagniphila SP2T and characterization of the first cellulase from planctomycetes.</title>
        <authorList>
            <person name="Rakitin A.L."/>
            <person name="Beletsky A.V."/>
            <person name="Naumoff D.G."/>
            <person name="Kulichevskaya I.S."/>
            <person name="Mardanov A.V."/>
            <person name="Ravin N.V."/>
            <person name="Dedysh S.N."/>
        </authorList>
    </citation>
    <scope>NUCLEOTIDE SEQUENCE</scope>
    <source>
        <strain evidence="2">SP2T</strain>
    </source>
</reference>
<protein>
    <submittedName>
        <fullName evidence="2">Uncharacterized protein</fullName>
    </submittedName>
</protein>
<dbReference type="RefSeq" id="WP_213494894.1">
    <property type="nucleotide sequence ID" value="NZ_CP074694.1"/>
</dbReference>
<evidence type="ECO:0000256" key="1">
    <source>
        <dbReference type="SAM" id="Phobius"/>
    </source>
</evidence>
<proteinExistence type="predicted"/>
<dbReference type="EMBL" id="CP074694">
    <property type="protein sequence ID" value="QVL31012.1"/>
    <property type="molecule type" value="Genomic_DNA"/>
</dbReference>
<dbReference type="KEGG" id="tsph:KIH39_19465"/>
<organism evidence="2 3">
    <name type="scientific">Telmatocola sphagniphila</name>
    <dbReference type="NCBI Taxonomy" id="1123043"/>
    <lineage>
        <taxon>Bacteria</taxon>
        <taxon>Pseudomonadati</taxon>
        <taxon>Planctomycetota</taxon>
        <taxon>Planctomycetia</taxon>
        <taxon>Gemmatales</taxon>
        <taxon>Gemmataceae</taxon>
    </lineage>
</organism>
<dbReference type="AlphaFoldDB" id="A0A8E6EUA5"/>
<sequence>MAEVRDSEPVSQDWPEEYQPAVDRLGKPLAEHHFPENEYRRRMRRVWLMLITSILWPIFSCIGGFLIGLGFNASFLTLYLVVFVFSVWQFRVTRLNRRARVLRFETGLLIWQKGKLVSFPWSEIQSAFIHSDNLSRLTLQAGPGYHYLNIEPRDSHWLRRFTLLFRLSHTQIQLVRDDGAEIKLPGYLTNFSELLREVQMHIYLKNWDRLWDDFMQNQMAHFERKYYHLGLGYSTLVKLKKLEDLITLNWQGFRFAVFGKNNVWRTVAWSDYKSLRISNFLIVETPSRWRVYNLGALATLENPHILIHFFNEAYNWYCHLRESEDPSSAVELQD</sequence>
<evidence type="ECO:0000313" key="3">
    <source>
        <dbReference type="Proteomes" id="UP000676194"/>
    </source>
</evidence>
<keyword evidence="1" id="KW-0472">Membrane</keyword>
<keyword evidence="1" id="KW-1133">Transmembrane helix</keyword>
<gene>
    <name evidence="2" type="ORF">KIH39_19465</name>
</gene>
<keyword evidence="3" id="KW-1185">Reference proteome</keyword>
<feature type="transmembrane region" description="Helical" evidence="1">
    <location>
        <begin position="73"/>
        <end position="90"/>
    </location>
</feature>